<dbReference type="EMBL" id="CP000828">
    <property type="protein sequence ID" value="ABW27062.1"/>
    <property type="molecule type" value="Genomic_DNA"/>
</dbReference>
<reference evidence="3 4" key="1">
    <citation type="journal article" date="2008" name="Proc. Natl. Acad. Sci. U.S.A.">
        <title>Niche adaptation and genome expansion in the chlorophyll d-producing cyanobacterium Acaryochloris marina.</title>
        <authorList>
            <person name="Swingley W.D."/>
            <person name="Chen M."/>
            <person name="Cheung P.C."/>
            <person name="Conrad A.L."/>
            <person name="Dejesa L.C."/>
            <person name="Hao J."/>
            <person name="Honchak B.M."/>
            <person name="Karbach L.E."/>
            <person name="Kurdoglu A."/>
            <person name="Lahiri S."/>
            <person name="Mastrian S.D."/>
            <person name="Miyashita H."/>
            <person name="Page L."/>
            <person name="Ramakrishna P."/>
            <person name="Satoh S."/>
            <person name="Sattley W.M."/>
            <person name="Shimada Y."/>
            <person name="Taylor H.L."/>
            <person name="Tomo T."/>
            <person name="Tsuchiya T."/>
            <person name="Wang Z.T."/>
            <person name="Raymond J."/>
            <person name="Mimuro M."/>
            <person name="Blankenship R.E."/>
            <person name="Touchman J.W."/>
        </authorList>
    </citation>
    <scope>NUCLEOTIDE SEQUENCE [LARGE SCALE GENOMIC DNA]</scope>
    <source>
        <strain evidence="4">MBIC 11017</strain>
    </source>
</reference>
<dbReference type="OrthoDB" id="9839364at2"/>
<accession>B0BYP6</accession>
<feature type="region of interest" description="Disordered" evidence="1">
    <location>
        <begin position="20"/>
        <end position="104"/>
    </location>
</feature>
<keyword evidence="2" id="KW-0732">Signal</keyword>
<dbReference type="KEGG" id="amr:AM1_2047"/>
<evidence type="ECO:0000256" key="2">
    <source>
        <dbReference type="SAM" id="SignalP"/>
    </source>
</evidence>
<feature type="signal peptide" evidence="2">
    <location>
        <begin position="1"/>
        <end position="19"/>
    </location>
</feature>
<feature type="compositionally biased region" description="Basic and acidic residues" evidence="1">
    <location>
        <begin position="84"/>
        <end position="96"/>
    </location>
</feature>
<evidence type="ECO:0000313" key="3">
    <source>
        <dbReference type="EMBL" id="ABW27062.1"/>
    </source>
</evidence>
<protein>
    <submittedName>
        <fullName evidence="3">Uncharacterized protein</fullName>
    </submittedName>
</protein>
<keyword evidence="4" id="KW-1185">Reference proteome</keyword>
<dbReference type="AlphaFoldDB" id="B0BYP6"/>
<proteinExistence type="predicted"/>
<dbReference type="HOGENOM" id="CLU_2244008_0_0_3"/>
<evidence type="ECO:0000313" key="4">
    <source>
        <dbReference type="Proteomes" id="UP000000268"/>
    </source>
</evidence>
<gene>
    <name evidence="3" type="ordered locus">AM1_2047</name>
</gene>
<evidence type="ECO:0000256" key="1">
    <source>
        <dbReference type="SAM" id="MobiDB-lite"/>
    </source>
</evidence>
<dbReference type="RefSeq" id="WP_012162553.1">
    <property type="nucleotide sequence ID" value="NC_009925.1"/>
</dbReference>
<feature type="compositionally biased region" description="Low complexity" evidence="1">
    <location>
        <begin position="56"/>
        <end position="67"/>
    </location>
</feature>
<name>B0BYP6_ACAM1</name>
<sequence length="104" mass="11407">MLRLTFVCTTLLMVVLSMGGEDARAQRRGQNRQSASSRTGDAKTLGVQEVGIRSWQPQPKQLPEPQEISIGLPPQVELTPGPDKPGEVPEQEDHRGIQVKVLNP</sequence>
<dbReference type="Proteomes" id="UP000000268">
    <property type="component" value="Chromosome"/>
</dbReference>
<feature type="chain" id="PRO_5002748193" evidence="2">
    <location>
        <begin position="20"/>
        <end position="104"/>
    </location>
</feature>
<organism evidence="3 4">
    <name type="scientific">Acaryochloris marina (strain MBIC 11017)</name>
    <dbReference type="NCBI Taxonomy" id="329726"/>
    <lineage>
        <taxon>Bacteria</taxon>
        <taxon>Bacillati</taxon>
        <taxon>Cyanobacteriota</taxon>
        <taxon>Cyanophyceae</taxon>
        <taxon>Acaryochloridales</taxon>
        <taxon>Acaryochloridaceae</taxon>
        <taxon>Acaryochloris</taxon>
    </lineage>
</organism>